<evidence type="ECO:0000313" key="12">
    <source>
        <dbReference type="Proteomes" id="UP000271468"/>
    </source>
</evidence>
<keyword evidence="2" id="KW-0560">Oxidoreductase</keyword>
<comment type="catalytic activity">
    <reaction evidence="4">
        <text>(2R,3S)-2,3-dihydroxy-2,3-dihydro-p-cumate + NAD(+) = 2,3-dihydroxy-p-cumate + NADH + H(+)</text>
        <dbReference type="Rhea" id="RHEA:23772"/>
        <dbReference type="ChEBI" id="CHEBI:15378"/>
        <dbReference type="ChEBI" id="CHEBI:36647"/>
        <dbReference type="ChEBI" id="CHEBI:57540"/>
        <dbReference type="ChEBI" id="CHEBI:57945"/>
        <dbReference type="ChEBI" id="CHEBI:58420"/>
        <dbReference type="EC" id="1.3.1.58"/>
    </reaction>
</comment>
<dbReference type="PANTHER" id="PTHR42879">
    <property type="entry name" value="3-OXOACYL-(ACYL-CARRIER-PROTEIN) REDUCTASE"/>
    <property type="match status" value="1"/>
</dbReference>
<evidence type="ECO:0000256" key="2">
    <source>
        <dbReference type="ARBA" id="ARBA00023002"/>
    </source>
</evidence>
<evidence type="ECO:0000256" key="1">
    <source>
        <dbReference type="ARBA" id="ARBA00006484"/>
    </source>
</evidence>
<dbReference type="SMART" id="SM00822">
    <property type="entry name" value="PKS_KR"/>
    <property type="match status" value="1"/>
</dbReference>
<dbReference type="PRINTS" id="PR00081">
    <property type="entry name" value="GDHRDH"/>
</dbReference>
<dbReference type="EMBL" id="RBOV01000027">
    <property type="protein sequence ID" value="RMN15105.1"/>
    <property type="molecule type" value="Genomic_DNA"/>
</dbReference>
<evidence type="ECO:0000313" key="11">
    <source>
        <dbReference type="EMBL" id="RMN15105.1"/>
    </source>
</evidence>
<comment type="caution">
    <text evidence="11">The sequence shown here is derived from an EMBL/GenBank/DDBJ whole genome shotgun (WGS) entry which is preliminary data.</text>
</comment>
<dbReference type="AlphaFoldDB" id="A0A3M3JYL2"/>
<dbReference type="FunFam" id="3.40.50.720:FF:000173">
    <property type="entry name" value="3-oxoacyl-[acyl-carrier protein] reductase"/>
    <property type="match status" value="1"/>
</dbReference>
<reference evidence="11 12" key="1">
    <citation type="submission" date="2018-08" db="EMBL/GenBank/DDBJ databases">
        <title>Recombination of ecologically and evolutionarily significant loci maintains genetic cohesion in the Pseudomonas syringae species complex.</title>
        <authorList>
            <person name="Dillon M."/>
            <person name="Thakur S."/>
            <person name="Almeida R.N.D."/>
            <person name="Weir B.S."/>
            <person name="Guttman D.S."/>
        </authorList>
    </citation>
    <scope>NUCLEOTIDE SEQUENCE [LARGE SCALE GENOMIC DNA]</scope>
    <source>
        <strain evidence="11 12">ICMP 12341</strain>
    </source>
</reference>
<dbReference type="PROSITE" id="PS00061">
    <property type="entry name" value="ADH_SHORT"/>
    <property type="match status" value="1"/>
</dbReference>
<feature type="compositionally biased region" description="Polar residues" evidence="9">
    <location>
        <begin position="32"/>
        <end position="41"/>
    </location>
</feature>
<comment type="pathway">
    <text evidence="5">Aromatic compound metabolism; p-cumate degradation; acetaldehyde and pyruvate from p-cumate: step 2/7.</text>
</comment>
<dbReference type="InterPro" id="IPR050259">
    <property type="entry name" value="SDR"/>
</dbReference>
<evidence type="ECO:0000259" key="10">
    <source>
        <dbReference type="SMART" id="SM00822"/>
    </source>
</evidence>
<evidence type="ECO:0000256" key="5">
    <source>
        <dbReference type="ARBA" id="ARBA00060518"/>
    </source>
</evidence>
<feature type="domain" description="Ketoreductase" evidence="10">
    <location>
        <begin position="44"/>
        <end position="223"/>
    </location>
</feature>
<proteinExistence type="inferred from homology"/>
<organism evidence="11 12">
    <name type="scientific">Pseudomonas syringae pv. coriandricola</name>
    <dbReference type="NCBI Taxonomy" id="264453"/>
    <lineage>
        <taxon>Bacteria</taxon>
        <taxon>Pseudomonadati</taxon>
        <taxon>Pseudomonadota</taxon>
        <taxon>Gammaproteobacteria</taxon>
        <taxon>Pseudomonadales</taxon>
        <taxon>Pseudomonadaceae</taxon>
        <taxon>Pseudomonas</taxon>
    </lineage>
</organism>
<dbReference type="InterPro" id="IPR036291">
    <property type="entry name" value="NAD(P)-bd_dom_sf"/>
</dbReference>
<dbReference type="InterPro" id="IPR020904">
    <property type="entry name" value="Sc_DH/Rdtase_CS"/>
</dbReference>
<dbReference type="PRINTS" id="PR00080">
    <property type="entry name" value="SDRFAMILY"/>
</dbReference>
<dbReference type="Gene3D" id="3.40.50.720">
    <property type="entry name" value="NAD(P)-binding Rossmann-like Domain"/>
    <property type="match status" value="1"/>
</dbReference>
<dbReference type="Proteomes" id="UP000271468">
    <property type="component" value="Unassembled WGS sequence"/>
</dbReference>
<dbReference type="PANTHER" id="PTHR42879:SF2">
    <property type="entry name" value="3-OXOACYL-[ACYL-CARRIER-PROTEIN] REDUCTASE FABG"/>
    <property type="match status" value="1"/>
</dbReference>
<gene>
    <name evidence="11" type="ORF">ALQ65_05080</name>
</gene>
<evidence type="ECO:0000256" key="6">
    <source>
        <dbReference type="ARBA" id="ARBA00066455"/>
    </source>
</evidence>
<dbReference type="GO" id="GO:0018511">
    <property type="term" value="F:2,3-dihydroxy-2,3-dihydro-p-cumate dehydrogenase activity"/>
    <property type="evidence" value="ECO:0007669"/>
    <property type="project" value="UniProtKB-EC"/>
</dbReference>
<evidence type="ECO:0000256" key="3">
    <source>
        <dbReference type="ARBA" id="ARBA00042907"/>
    </source>
</evidence>
<evidence type="ECO:0000256" key="7">
    <source>
        <dbReference type="ARBA" id="ARBA00073443"/>
    </source>
</evidence>
<sequence length="286" mass="29992">MQRRSQLPDRAKHRDRRRPDRALAGLDRANSTKDPQPMQQLKQKRAVITGAGSGIGAAIARAFAAEGAHLVLGDRDPASLAKVAEHCRQLGAQVHECVADVGSVEGAQASVDACVEHFGGIDILVNNAGMLTQARCVDLSIEMWNDMLRVDLTSVFIASQRALPHMIAQRWGRIINVASQLGIKGGAELTHYAAAKAGVIGFSKSLALEVAKDNVLVNAIAPGPVETPLVAGISSAWKTAKAAELPLGRFGLAEEVAPVAVLLASEPGGNLFVGQTLGPNSGDVMP</sequence>
<evidence type="ECO:0000256" key="8">
    <source>
        <dbReference type="RuleBase" id="RU000363"/>
    </source>
</evidence>
<dbReference type="InterPro" id="IPR057326">
    <property type="entry name" value="KR_dom"/>
</dbReference>
<dbReference type="InterPro" id="IPR002347">
    <property type="entry name" value="SDR_fam"/>
</dbReference>
<feature type="compositionally biased region" description="Basic and acidic residues" evidence="9">
    <location>
        <begin position="1"/>
        <end position="21"/>
    </location>
</feature>
<evidence type="ECO:0000256" key="4">
    <source>
        <dbReference type="ARBA" id="ARBA00050226"/>
    </source>
</evidence>
<accession>A0A3M3JYL2</accession>
<dbReference type="GO" id="GO:0032787">
    <property type="term" value="P:monocarboxylic acid metabolic process"/>
    <property type="evidence" value="ECO:0007669"/>
    <property type="project" value="UniProtKB-ARBA"/>
</dbReference>
<comment type="similarity">
    <text evidence="1 8">Belongs to the short-chain dehydrogenases/reductases (SDR) family.</text>
</comment>
<feature type="region of interest" description="Disordered" evidence="9">
    <location>
        <begin position="1"/>
        <end position="44"/>
    </location>
</feature>
<name>A0A3M3JYL2_9PSED</name>
<dbReference type="SUPFAM" id="SSF51735">
    <property type="entry name" value="NAD(P)-binding Rossmann-fold domains"/>
    <property type="match status" value="1"/>
</dbReference>
<dbReference type="Pfam" id="PF00106">
    <property type="entry name" value="adh_short"/>
    <property type="match status" value="1"/>
</dbReference>
<evidence type="ECO:0000256" key="9">
    <source>
        <dbReference type="SAM" id="MobiDB-lite"/>
    </source>
</evidence>
<dbReference type="CDD" id="cd05233">
    <property type="entry name" value="SDR_c"/>
    <property type="match status" value="1"/>
</dbReference>
<protein>
    <recommendedName>
        <fullName evidence="7">2,3-dihydroxy-2,3-dihydro-p-cumate dehydrogenase</fullName>
        <ecNumber evidence="6">1.3.1.58</ecNumber>
    </recommendedName>
    <alternativeName>
        <fullName evidence="3">Biphenyl-2,3-dihydro-2,3-diol dehydrogenase</fullName>
    </alternativeName>
</protein>
<dbReference type="EC" id="1.3.1.58" evidence="6"/>